<evidence type="ECO:0000256" key="1">
    <source>
        <dbReference type="SAM" id="Coils"/>
    </source>
</evidence>
<feature type="transmembrane region" description="Helical" evidence="2">
    <location>
        <begin position="799"/>
        <end position="821"/>
    </location>
</feature>
<feature type="transmembrane region" description="Helical" evidence="2">
    <location>
        <begin position="128"/>
        <end position="151"/>
    </location>
</feature>
<reference evidence="3 4" key="1">
    <citation type="submission" date="2021-10" db="EMBL/GenBank/DDBJ databases">
        <authorList>
            <person name="Chen M."/>
        </authorList>
    </citation>
    <scope>NUCLEOTIDE SEQUENCE [LARGE SCALE GENOMIC DNA]</scope>
    <source>
        <strain evidence="3 4">H3-26</strain>
    </source>
</reference>
<protein>
    <submittedName>
        <fullName evidence="3">DUF2339 domain-containing protein</fullName>
    </submittedName>
</protein>
<feature type="transmembrane region" description="Helical" evidence="2">
    <location>
        <begin position="431"/>
        <end position="447"/>
    </location>
</feature>
<dbReference type="PANTHER" id="PTHR38434:SF1">
    <property type="entry name" value="BLL2549 PROTEIN"/>
    <property type="match status" value="1"/>
</dbReference>
<feature type="transmembrane region" description="Helical" evidence="2">
    <location>
        <begin position="480"/>
        <end position="503"/>
    </location>
</feature>
<feature type="transmembrane region" description="Helical" evidence="2">
    <location>
        <begin position="323"/>
        <end position="341"/>
    </location>
</feature>
<feature type="transmembrane region" description="Helical" evidence="2">
    <location>
        <begin position="191"/>
        <end position="214"/>
    </location>
</feature>
<feature type="transmembrane region" description="Helical" evidence="2">
    <location>
        <begin position="627"/>
        <end position="650"/>
    </location>
</feature>
<keyword evidence="2" id="KW-0472">Membrane</keyword>
<organism evidence="3 4">
    <name type="scientific">Deefgea salmonis</name>
    <dbReference type="NCBI Taxonomy" id="2875502"/>
    <lineage>
        <taxon>Bacteria</taxon>
        <taxon>Pseudomonadati</taxon>
        <taxon>Pseudomonadota</taxon>
        <taxon>Betaproteobacteria</taxon>
        <taxon>Neisseriales</taxon>
        <taxon>Chitinibacteraceae</taxon>
        <taxon>Deefgea</taxon>
    </lineage>
</organism>
<feature type="transmembrane region" description="Helical" evidence="2">
    <location>
        <begin position="377"/>
        <end position="396"/>
    </location>
</feature>
<dbReference type="RefSeq" id="WP_226763261.1">
    <property type="nucleotide sequence ID" value="NZ_JAJAWG010000002.1"/>
</dbReference>
<evidence type="ECO:0000313" key="4">
    <source>
        <dbReference type="Proteomes" id="UP001198034"/>
    </source>
</evidence>
<feature type="transmembrane region" description="Helical" evidence="2">
    <location>
        <begin position="690"/>
        <end position="709"/>
    </location>
</feature>
<feature type="transmembrane region" description="Helical" evidence="2">
    <location>
        <begin position="721"/>
        <end position="745"/>
    </location>
</feature>
<feature type="transmembrane region" description="Helical" evidence="2">
    <location>
        <begin position="245"/>
        <end position="262"/>
    </location>
</feature>
<feature type="transmembrane region" description="Helical" evidence="2">
    <location>
        <begin position="552"/>
        <end position="569"/>
    </location>
</feature>
<feature type="transmembrane region" description="Helical" evidence="2">
    <location>
        <begin position="598"/>
        <end position="615"/>
    </location>
</feature>
<dbReference type="Proteomes" id="UP001198034">
    <property type="component" value="Unassembled WGS sequence"/>
</dbReference>
<feature type="transmembrane region" description="Helical" evidence="2">
    <location>
        <begin position="293"/>
        <end position="311"/>
    </location>
</feature>
<feature type="transmembrane region" description="Helical" evidence="2">
    <location>
        <begin position="268"/>
        <end position="286"/>
    </location>
</feature>
<dbReference type="Pfam" id="PF10101">
    <property type="entry name" value="DUF2339"/>
    <property type="match status" value="1"/>
</dbReference>
<dbReference type="InterPro" id="IPR014600">
    <property type="entry name" value="UCP035905_mem"/>
</dbReference>
<feature type="transmembrane region" description="Helical" evidence="2">
    <location>
        <begin position="220"/>
        <end position="238"/>
    </location>
</feature>
<name>A0ABS8BIB5_9NEIS</name>
<keyword evidence="2" id="KW-1133">Transmembrane helix</keyword>
<accession>A0ABS8BIB5</accession>
<feature type="transmembrane region" description="Helical" evidence="2">
    <location>
        <begin position="353"/>
        <end position="371"/>
    </location>
</feature>
<dbReference type="PIRSF" id="PIRSF035905">
    <property type="entry name" value="UCP035905_mp"/>
    <property type="match status" value="1"/>
</dbReference>
<feature type="transmembrane region" description="Helical" evidence="2">
    <location>
        <begin position="20"/>
        <end position="37"/>
    </location>
</feature>
<feature type="transmembrane region" description="Helical" evidence="2">
    <location>
        <begin position="163"/>
        <end position="184"/>
    </location>
</feature>
<feature type="transmembrane region" description="Helical" evidence="2">
    <location>
        <begin position="857"/>
        <end position="874"/>
    </location>
</feature>
<feature type="transmembrane region" description="Helical" evidence="2">
    <location>
        <begin position="757"/>
        <end position="779"/>
    </location>
</feature>
<feature type="coiled-coil region" evidence="1">
    <location>
        <begin position="44"/>
        <end position="78"/>
    </location>
</feature>
<proteinExistence type="predicted"/>
<feature type="transmembrane region" description="Helical" evidence="2">
    <location>
        <begin position="454"/>
        <end position="474"/>
    </location>
</feature>
<gene>
    <name evidence="3" type="ORF">LG219_04045</name>
</gene>
<comment type="caution">
    <text evidence="3">The sequence shown here is derived from an EMBL/GenBank/DDBJ whole genome shotgun (WGS) entry which is preliminary data.</text>
</comment>
<feature type="transmembrane region" description="Helical" evidence="2">
    <location>
        <begin position="828"/>
        <end position="845"/>
    </location>
</feature>
<dbReference type="InterPro" id="IPR019286">
    <property type="entry name" value="DUF2339_TM"/>
</dbReference>
<keyword evidence="1" id="KW-0175">Coiled coil</keyword>
<feature type="transmembrane region" description="Helical" evidence="2">
    <location>
        <begin position="662"/>
        <end position="681"/>
    </location>
</feature>
<feature type="transmembrane region" description="Helical" evidence="2">
    <location>
        <begin position="576"/>
        <end position="592"/>
    </location>
</feature>
<sequence>MLRFFLVVIGFILGWQFFEWPLALVLAAIAYAIGYVIERPNAAVPNWQQQLQQLQDRIQKLEFEVQQLRAQTEQTTVAEITAIPTPTPTPTPPPAKTIATVSGDNTRESTQSMALPGWFSKITLQLQAWLFGGNTVVRLGIVILFFGVGFLLKYASDNHLLPIEYRLCGLVLGASALLGIGWRLRFKNTAYALILQGGAIGILYMTTFAALKLYQLLPELLTLTLLVIIGIVSAYLALKQNARSLAVMGICGGFLAPILVANGSGNHVMLFSYYAILNASIFAMAWFKAWRSLNLIGFFFTFAIATLWGTLTYRSAFFNSTEPFLILFFLFYVAITVLYARHQPSPNPSSTDATLLFGTPIVCFALQGCLLQNTSYGLAYSAVALALFYWVLAYALRRHSGLKRIGESFTALGVIFASLAVPLAFDAHLSSAIWAIEGAGVVWISVLQQRRLPLAFGLLLQMLASIGFLIDGHYFGATPILNAGFIGGNIIAISSLFSAWCLQRNVQSHWPQAQNKLRIVGWLFVLGGWLWWLGTYAAEIDRFVSWQQQNQVMLLFALMTSLIFNWIYWRGYWHTARWPAQVLPIGLVLIALDQMGYFLSHLVWPVALLVNYWLLHRYDKDRSMPRFTASLHLISLWLIMGIFVHDFNLIVNSHIPNGTWSISAWALLATLALLLLIKLGLRWPIHDFKLIYWLIGALPITGFLWLWGFDSALASGDTQTGFYLPLLNPIDLMQCVALASLALWLRQLKATWPDYPWPNRAIFAAAGMSIFVWLNAVLLRTLHHSQHIAYQFDALMHSMQVQMSLTIFWTVLALSLMLLATRQLRRDVWLVGASLLTVVVVKLFVFDLSQISGIERIVAFIAVGILLLFMGYFSPLPPRQERSSGQKSP</sequence>
<dbReference type="PANTHER" id="PTHR38434">
    <property type="entry name" value="BLL2549 PROTEIN"/>
    <property type="match status" value="1"/>
</dbReference>
<evidence type="ECO:0000313" key="3">
    <source>
        <dbReference type="EMBL" id="MCB5195461.1"/>
    </source>
</evidence>
<feature type="transmembrane region" description="Helical" evidence="2">
    <location>
        <begin position="515"/>
        <end position="532"/>
    </location>
</feature>
<feature type="transmembrane region" description="Helical" evidence="2">
    <location>
        <begin position="408"/>
        <end position="425"/>
    </location>
</feature>
<keyword evidence="4" id="KW-1185">Reference proteome</keyword>
<dbReference type="EMBL" id="JAJAWG010000002">
    <property type="protein sequence ID" value="MCB5195461.1"/>
    <property type="molecule type" value="Genomic_DNA"/>
</dbReference>
<evidence type="ECO:0000256" key="2">
    <source>
        <dbReference type="SAM" id="Phobius"/>
    </source>
</evidence>
<keyword evidence="2" id="KW-0812">Transmembrane</keyword>